<protein>
    <recommendedName>
        <fullName evidence="6">YARHG domain-containing protein</fullName>
    </recommendedName>
</protein>
<dbReference type="Pfam" id="PF14627">
    <property type="entry name" value="DUF4453"/>
    <property type="match status" value="1"/>
</dbReference>
<gene>
    <name evidence="4" type="ORF">LPB142_06125</name>
</gene>
<organism evidence="4 5">
    <name type="scientific">Rhodobacter xanthinilyticus</name>
    <dbReference type="NCBI Taxonomy" id="1850250"/>
    <lineage>
        <taxon>Bacteria</taxon>
        <taxon>Pseudomonadati</taxon>
        <taxon>Pseudomonadota</taxon>
        <taxon>Alphaproteobacteria</taxon>
        <taxon>Rhodobacterales</taxon>
        <taxon>Rhodobacter group</taxon>
        <taxon>Rhodobacter</taxon>
    </lineage>
</organism>
<feature type="signal peptide" evidence="1">
    <location>
        <begin position="1"/>
        <end position="19"/>
    </location>
</feature>
<evidence type="ECO:0008006" key="6">
    <source>
        <dbReference type="Google" id="ProtNLM"/>
    </source>
</evidence>
<dbReference type="Proteomes" id="UP000176562">
    <property type="component" value="Chromosome"/>
</dbReference>
<keyword evidence="1" id="KW-0732">Signal</keyword>
<dbReference type="RefSeq" id="WP_071165826.1">
    <property type="nucleotide sequence ID" value="NZ_CP017781.1"/>
</dbReference>
<evidence type="ECO:0000313" key="5">
    <source>
        <dbReference type="Proteomes" id="UP000176562"/>
    </source>
</evidence>
<evidence type="ECO:0000256" key="1">
    <source>
        <dbReference type="SAM" id="SignalP"/>
    </source>
</evidence>
<proteinExistence type="predicted"/>
<name>A0A1D9MAN0_9RHOB</name>
<reference evidence="4 5" key="1">
    <citation type="submission" date="2016-10" db="EMBL/GenBank/DDBJ databases">
        <title>Rhodobacter sp. LPB0142, isolated from sea water.</title>
        <authorList>
            <person name="Kim E."/>
            <person name="Yi H."/>
        </authorList>
    </citation>
    <scope>NUCLEOTIDE SEQUENCE [LARGE SCALE GENOMIC DNA]</scope>
    <source>
        <strain evidence="4 5">LPB0142</strain>
    </source>
</reference>
<evidence type="ECO:0000313" key="4">
    <source>
        <dbReference type="EMBL" id="AOZ68945.1"/>
    </source>
</evidence>
<feature type="chain" id="PRO_5009443531" description="YARHG domain-containing protein" evidence="1">
    <location>
        <begin position="20"/>
        <end position="164"/>
    </location>
</feature>
<feature type="domain" description="DUF4453" evidence="3">
    <location>
        <begin position="63"/>
        <end position="164"/>
    </location>
</feature>
<dbReference type="AlphaFoldDB" id="A0A1D9MAN0"/>
<keyword evidence="5" id="KW-1185">Reference proteome</keyword>
<dbReference type="EMBL" id="CP017781">
    <property type="protein sequence ID" value="AOZ68945.1"/>
    <property type="molecule type" value="Genomic_DNA"/>
</dbReference>
<dbReference type="KEGG" id="rhp:LPB142_06125"/>
<evidence type="ECO:0000259" key="3">
    <source>
        <dbReference type="Pfam" id="PF14627"/>
    </source>
</evidence>
<dbReference type="InterPro" id="IPR027920">
    <property type="entry name" value="DUF4453"/>
</dbReference>
<accession>A0A1D9MAN0</accession>
<dbReference type="InterPro" id="IPR025582">
    <property type="entry name" value="YARHG_dom"/>
</dbReference>
<feature type="domain" description="YARHG" evidence="2">
    <location>
        <begin position="13"/>
        <end position="44"/>
    </location>
</feature>
<dbReference type="PROSITE" id="PS51257">
    <property type="entry name" value="PROKAR_LIPOPROTEIN"/>
    <property type="match status" value="1"/>
</dbReference>
<evidence type="ECO:0000259" key="2">
    <source>
        <dbReference type="Pfam" id="PF13308"/>
    </source>
</evidence>
<sequence>MKRIFSHLGALALAAPAAASSCEEMWFVRNLVFDRAGMCFGSPLSARSAEIVAQIKGFEADLGCAVETSQTGFELPTEAALRAAEELPVPSPGESLCLGFNAPTVPLRAAPRLEAEVISSVMAGDAVGFGYEPVAGWDYVVTARGGGWMPGDTIGPESCEGWAG</sequence>
<dbReference type="STRING" id="1850250.LPB142_06125"/>
<dbReference type="Pfam" id="PF13308">
    <property type="entry name" value="YARHG"/>
    <property type="match status" value="1"/>
</dbReference>